<feature type="transmembrane region" description="Helical" evidence="2">
    <location>
        <begin position="55"/>
        <end position="75"/>
    </location>
</feature>
<dbReference type="OrthoDB" id="207093at2759"/>
<feature type="transmembrane region" description="Helical" evidence="2">
    <location>
        <begin position="82"/>
        <end position="103"/>
    </location>
</feature>
<gene>
    <name evidence="3" type="ORF">TrRE_jg12308</name>
</gene>
<sequence>MGNVIFTGGGKLAKASDHDALRLSIYRDVITKMEEVDSNVQAKVSLPPATFLLRYWLQCVVALIETPFHLSWHLILFLISKVAYYLVIFLAIVVDLIMLLFTWPCHRASTYCRRDSHAGDAMLKDNTELTSLSDVEAVVETPAVAAAASSKPELPSRPLFPASSAAKAVGSLSQAVPSLAPVTARTSIPNLVTSLPDALYMCLGRTIAHHSYLLHCYFDNTKYLIPNVFPNCCDPVNLYADDFIPLKRPPHPFGSGGGGSGGVDCCEHCIRSCLSACFSAILSACTTLCVMMSPVGSASLHPQRFSRSLYFSFAGVWVAHPSRYAGPCCVGCRGCYDDYDERGQKWQREFDDRQMVITSEFFMKEFGEKTYDEVLEAKFREMIEQELEETKGIEAMERGGGGEEEDDEGDEGDEGEESEGGGLVRGVVGGVWGFTKGAARIAFLPVVLPVRATVGTVRLVGSAVSGLRGDVGGDGEGGGEEAGEVDEMYYFDAEEEEGGISNSMRNTSRVLKLVKVGSERREQF</sequence>
<feature type="region of interest" description="Disordered" evidence="1">
    <location>
        <begin position="392"/>
        <end position="423"/>
    </location>
</feature>
<dbReference type="EMBL" id="BRXZ01002446">
    <property type="protein sequence ID" value="GMH62206.1"/>
    <property type="molecule type" value="Genomic_DNA"/>
</dbReference>
<keyword evidence="2" id="KW-0472">Membrane</keyword>
<feature type="compositionally biased region" description="Basic and acidic residues" evidence="1">
    <location>
        <begin position="392"/>
        <end position="401"/>
    </location>
</feature>
<reference evidence="3" key="1">
    <citation type="submission" date="2022-07" db="EMBL/GenBank/DDBJ databases">
        <title>Genome analysis of Parmales, a sister group of diatoms, reveals the evolutionary specialization of diatoms from phago-mixotrophs to photoautotrophs.</title>
        <authorList>
            <person name="Ban H."/>
            <person name="Sato S."/>
            <person name="Yoshikawa S."/>
            <person name="Kazumasa Y."/>
            <person name="Nakamura Y."/>
            <person name="Ichinomiya M."/>
            <person name="Saitoh K."/>
            <person name="Sato N."/>
            <person name="Blanc-Mathieu R."/>
            <person name="Endo H."/>
            <person name="Kuwata A."/>
            <person name="Ogata H."/>
        </authorList>
    </citation>
    <scope>NUCLEOTIDE SEQUENCE</scope>
</reference>
<keyword evidence="2" id="KW-0812">Transmembrane</keyword>
<protein>
    <submittedName>
        <fullName evidence="3">Uncharacterized protein</fullName>
    </submittedName>
</protein>
<feature type="compositionally biased region" description="Acidic residues" evidence="1">
    <location>
        <begin position="402"/>
        <end position="419"/>
    </location>
</feature>
<evidence type="ECO:0000256" key="1">
    <source>
        <dbReference type="SAM" id="MobiDB-lite"/>
    </source>
</evidence>
<name>A0A9W7A187_9STRA</name>
<organism evidence="3 4">
    <name type="scientific">Triparma retinervis</name>
    <dbReference type="NCBI Taxonomy" id="2557542"/>
    <lineage>
        <taxon>Eukaryota</taxon>
        <taxon>Sar</taxon>
        <taxon>Stramenopiles</taxon>
        <taxon>Ochrophyta</taxon>
        <taxon>Bolidophyceae</taxon>
        <taxon>Parmales</taxon>
        <taxon>Triparmaceae</taxon>
        <taxon>Triparma</taxon>
    </lineage>
</organism>
<keyword evidence="2" id="KW-1133">Transmembrane helix</keyword>
<dbReference type="Proteomes" id="UP001165082">
    <property type="component" value="Unassembled WGS sequence"/>
</dbReference>
<evidence type="ECO:0000313" key="3">
    <source>
        <dbReference type="EMBL" id="GMH62206.1"/>
    </source>
</evidence>
<proteinExistence type="predicted"/>
<evidence type="ECO:0000256" key="2">
    <source>
        <dbReference type="SAM" id="Phobius"/>
    </source>
</evidence>
<evidence type="ECO:0000313" key="4">
    <source>
        <dbReference type="Proteomes" id="UP001165082"/>
    </source>
</evidence>
<comment type="caution">
    <text evidence="3">The sequence shown here is derived from an EMBL/GenBank/DDBJ whole genome shotgun (WGS) entry which is preliminary data.</text>
</comment>
<keyword evidence="4" id="KW-1185">Reference proteome</keyword>
<dbReference type="AlphaFoldDB" id="A0A9W7A187"/>
<accession>A0A9W7A187</accession>